<dbReference type="EMBL" id="JQ665880">
    <property type="protein sequence ID" value="AFJ91435.1"/>
    <property type="molecule type" value="Genomic_DNA"/>
</dbReference>
<keyword evidence="2" id="KW-0614">Plasmid</keyword>
<geneLocation type="plasmid" evidence="2">
    <name>pHRC017</name>
</geneLocation>
<organism evidence="2">
    <name type="scientific">Rhizobium meliloti</name>
    <name type="common">Ensifer meliloti</name>
    <name type="synonym">Sinorhizobium meliloti</name>
    <dbReference type="NCBI Taxonomy" id="382"/>
    <lineage>
        <taxon>Bacteria</taxon>
        <taxon>Pseudomonadati</taxon>
        <taxon>Pseudomonadota</taxon>
        <taxon>Alphaproteobacteria</taxon>
        <taxon>Hyphomicrobiales</taxon>
        <taxon>Rhizobiaceae</taxon>
        <taxon>Sinorhizobium/Ensifer group</taxon>
        <taxon>Sinorhizobium</taxon>
    </lineage>
</organism>
<feature type="compositionally biased region" description="Basic residues" evidence="1">
    <location>
        <begin position="211"/>
        <end position="223"/>
    </location>
</feature>
<name>I2E1R7_RHIML</name>
<feature type="compositionally biased region" description="Low complexity" evidence="1">
    <location>
        <begin position="131"/>
        <end position="145"/>
    </location>
</feature>
<feature type="compositionally biased region" description="Low complexity" evidence="1">
    <location>
        <begin position="224"/>
        <end position="235"/>
    </location>
</feature>
<accession>I2E1R7</accession>
<gene>
    <name evidence="2" type="ORF">pHRC017_0321</name>
</gene>
<evidence type="ECO:0000256" key="1">
    <source>
        <dbReference type="SAM" id="MobiDB-lite"/>
    </source>
</evidence>
<evidence type="ECO:0000313" key="2">
    <source>
        <dbReference type="EMBL" id="AFJ91435.1"/>
    </source>
</evidence>
<protein>
    <submittedName>
        <fullName evidence="2">Uncharacterized protein</fullName>
    </submittedName>
</protein>
<dbReference type="AlphaFoldDB" id="I2E1R7"/>
<feature type="region of interest" description="Disordered" evidence="1">
    <location>
        <begin position="54"/>
        <end position="87"/>
    </location>
</feature>
<feature type="region of interest" description="Disordered" evidence="1">
    <location>
        <begin position="131"/>
        <end position="242"/>
    </location>
</feature>
<reference evidence="2" key="1">
    <citation type="journal article" date="2012" name="Mol. Plant Microbe Interact.">
        <title>Rhizobial plasmids that cause impaired symbiotic nitrogen fixation and enhanced host invasion.</title>
        <authorList>
            <person name="Crook M.B."/>
            <person name="Lindsay D.P."/>
            <person name="Biggs M.B."/>
            <person name="Bentley J.S."/>
            <person name="Price J.C."/>
            <person name="Clement S.C."/>
            <person name="Clement M.J."/>
            <person name="Long S.R."/>
            <person name="Griffitts J.S."/>
        </authorList>
    </citation>
    <scope>NUCLEOTIDE SEQUENCE</scope>
    <source>
        <strain evidence="2">C017</strain>
        <plasmid evidence="2">pHRC017</plasmid>
    </source>
</reference>
<feature type="compositionally biased region" description="Basic and acidic residues" evidence="1">
    <location>
        <begin position="67"/>
        <end position="78"/>
    </location>
</feature>
<proteinExistence type="predicted"/>
<sequence>MRQLVDAERDLLAAFERAPAEARFWPSVVAALKSNAVQCRLFCTLVIASCTDETCGAGSKKQPLPNTKDDRVRAKAQQDRSLACSGGDAMKTPWKFLARLNLGRSSAKAQQSSAGNETGSKTLQIEVEHASALPSSPTVAASPPAQDEDVSIDQGPIASDKAKGRNDVAQVLEPPTGADEAQASARDEAGDSGTEASSLVEKSAASAKSQSKPRNKRQARGKRAGAQLAAQSAAAAKRHDNLQRRSSRELFFHELATLDEEIQTLRMQLAQKLHLQNVQLKTMLERFKIT</sequence>